<protein>
    <submittedName>
        <fullName evidence="1">Non-specific serine/threonine protein kinase protein</fullName>
        <ecNumber evidence="1">2.7.11.1</ecNumber>
    </submittedName>
</protein>
<proteinExistence type="predicted"/>
<keyword evidence="1" id="KW-0808">Transferase</keyword>
<keyword evidence="1" id="KW-0418">Kinase</keyword>
<keyword evidence="2" id="KW-1185">Reference proteome</keyword>
<keyword evidence="1" id="KW-0723">Serine/threonine-protein kinase</keyword>
<evidence type="ECO:0000313" key="2">
    <source>
        <dbReference type="Proteomes" id="UP000827976"/>
    </source>
</evidence>
<accession>A0ACB7VU17</accession>
<organism evidence="1 2">
    <name type="scientific">Dioscorea alata</name>
    <name type="common">Purple yam</name>
    <dbReference type="NCBI Taxonomy" id="55571"/>
    <lineage>
        <taxon>Eukaryota</taxon>
        <taxon>Viridiplantae</taxon>
        <taxon>Streptophyta</taxon>
        <taxon>Embryophyta</taxon>
        <taxon>Tracheophyta</taxon>
        <taxon>Spermatophyta</taxon>
        <taxon>Magnoliopsida</taxon>
        <taxon>Liliopsida</taxon>
        <taxon>Dioscoreales</taxon>
        <taxon>Dioscoreaceae</taxon>
        <taxon>Dioscorea</taxon>
    </lineage>
</organism>
<gene>
    <name evidence="1" type="ORF">IHE45_07G110100</name>
</gene>
<evidence type="ECO:0000313" key="1">
    <source>
        <dbReference type="EMBL" id="KAH7677853.1"/>
    </source>
</evidence>
<comment type="caution">
    <text evidence="1">The sequence shown here is derived from an EMBL/GenBank/DDBJ whole genome shotgun (WGS) entry which is preliminary data.</text>
</comment>
<dbReference type="Proteomes" id="UP000827976">
    <property type="component" value="Chromosome 7"/>
</dbReference>
<dbReference type="EMBL" id="CM037017">
    <property type="protein sequence ID" value="KAH7677853.1"/>
    <property type="molecule type" value="Genomic_DNA"/>
</dbReference>
<name>A0ACB7VU17_DIOAL</name>
<reference evidence="2" key="1">
    <citation type="journal article" date="2022" name="Nat. Commun.">
        <title>Chromosome evolution and the genetic basis of agronomically important traits in greater yam.</title>
        <authorList>
            <person name="Bredeson J.V."/>
            <person name="Lyons J.B."/>
            <person name="Oniyinde I.O."/>
            <person name="Okereke N.R."/>
            <person name="Kolade O."/>
            <person name="Nnabue I."/>
            <person name="Nwadili C.O."/>
            <person name="Hribova E."/>
            <person name="Parker M."/>
            <person name="Nwogha J."/>
            <person name="Shu S."/>
            <person name="Carlson J."/>
            <person name="Kariba R."/>
            <person name="Muthemba S."/>
            <person name="Knop K."/>
            <person name="Barton G.J."/>
            <person name="Sherwood A.V."/>
            <person name="Lopez-Montes A."/>
            <person name="Asiedu R."/>
            <person name="Jamnadass R."/>
            <person name="Muchugi A."/>
            <person name="Goodstein D."/>
            <person name="Egesi C.N."/>
            <person name="Featherston J."/>
            <person name="Asfaw A."/>
            <person name="Simpson G.G."/>
            <person name="Dolezel J."/>
            <person name="Hendre P.S."/>
            <person name="Van Deynze A."/>
            <person name="Kumar P.L."/>
            <person name="Obidiegwu J.E."/>
            <person name="Bhattacharjee R."/>
            <person name="Rokhsar D.S."/>
        </authorList>
    </citation>
    <scope>NUCLEOTIDE SEQUENCE [LARGE SCALE GENOMIC DNA]</scope>
    <source>
        <strain evidence="2">cv. TDa95/00328</strain>
    </source>
</reference>
<sequence>MMGSLLFFIWWLCLLWESCAGLSDEGIALMRFRERVELDPYGALSGWGGDGGGGENPCEWVGVGCSDGRVVDLNLSNLRLKGTLAPELGKLIQLTSLVLHNNSFYGVIPREIAELQNLKVLDLGHNNLSGLIPSELSSVMSLGILILRDNMFVGDLPTKLHQLNITSELEVDREMLLSNKAYITRNARKGTMRKLLRRGGKAVAPSPSPSPAPAPAPAPVPSPSPKHINRHSLANEHHKNRHSLAKEHHKNRHLSPSPVMAPSPVNEQPASSLQKHPDSNASSSSASPTSNSGKSDSSSLAIYMPIAGGFSFLLAISAIYFLCFRTNKVGTVRPWSTGLSGQLQKAFVADGVPALRRSELEAACEDFSNVIGTFSDWKVYKGTLSNGVEIAVASSMITSAKDWSKDSESQLRNKISTLSRVNHKNFMNLLGYCEEEEPFTRIMVFEYAPNGTLFEHLHIKEAEHLDWAARLRIAMGIAYCLEHMLQIEPPIVPRNLNSSSIYLTEDYAAKVSECVFLNQTKEANSAQDNSSDLTNIVYKFGILLLEILSGRRPFSEDDDILVCWASFYFTGKRPLKDMLDTTLTSFRENDLGAFSEVLRSCTNPDPSKRPTMSEVTKSLRAITSISPDAASPRLSPLWWAELEILAT</sequence>
<dbReference type="EC" id="2.7.11.1" evidence="1"/>